<gene>
    <name evidence="3" type="ORF">HHL22_06575</name>
</gene>
<dbReference type="Proteomes" id="UP000559626">
    <property type="component" value="Unassembled WGS sequence"/>
</dbReference>
<feature type="domain" description="SseB protein N-terminal" evidence="1">
    <location>
        <begin position="20"/>
        <end position="136"/>
    </location>
</feature>
<dbReference type="Pfam" id="PF07179">
    <property type="entry name" value="SseB"/>
    <property type="match status" value="1"/>
</dbReference>
<dbReference type="EMBL" id="JABBGH010000001">
    <property type="protein sequence ID" value="NML64867.1"/>
    <property type="molecule type" value="Genomic_DNA"/>
</dbReference>
<dbReference type="RefSeq" id="WP_169530137.1">
    <property type="nucleotide sequence ID" value="NZ_JABBGH010000001.1"/>
</dbReference>
<accession>A0A7Y0ACL2</accession>
<dbReference type="InterPro" id="IPR027945">
    <property type="entry name" value="SseB_C"/>
</dbReference>
<name>A0A7Y0ACL2_9BACT</name>
<organism evidence="3 4">
    <name type="scientific">Hymenobacter polaris</name>
    <dbReference type="NCBI Taxonomy" id="2682546"/>
    <lineage>
        <taxon>Bacteria</taxon>
        <taxon>Pseudomonadati</taxon>
        <taxon>Bacteroidota</taxon>
        <taxon>Cytophagia</taxon>
        <taxon>Cytophagales</taxon>
        <taxon>Hymenobacteraceae</taxon>
        <taxon>Hymenobacter</taxon>
    </lineage>
</organism>
<evidence type="ECO:0008006" key="5">
    <source>
        <dbReference type="Google" id="ProtNLM"/>
    </source>
</evidence>
<keyword evidence="4" id="KW-1185">Reference proteome</keyword>
<reference evidence="3 4" key="1">
    <citation type="submission" date="2020-04" db="EMBL/GenBank/DDBJ databases">
        <title>Hymenobacter polaris sp. nov., isolated from Arctic soil.</title>
        <authorList>
            <person name="Dahal R.H."/>
        </authorList>
    </citation>
    <scope>NUCLEOTIDE SEQUENCE [LARGE SCALE GENOMIC DNA]</scope>
    <source>
        <strain evidence="3 4">RP-2-7</strain>
    </source>
</reference>
<evidence type="ECO:0000259" key="1">
    <source>
        <dbReference type="Pfam" id="PF07179"/>
    </source>
</evidence>
<dbReference type="Pfam" id="PF14581">
    <property type="entry name" value="SseB_C"/>
    <property type="match status" value="1"/>
</dbReference>
<feature type="domain" description="SseB protein C-terminal" evidence="2">
    <location>
        <begin position="152"/>
        <end position="257"/>
    </location>
</feature>
<dbReference type="AlphaFoldDB" id="A0A7Y0ACL2"/>
<proteinExistence type="predicted"/>
<sequence>MGLFDFWKKQAPLPEPAATLEELLAQAARDPAMRPELYRRLLLEPLVVITGDKPTLSEPRRFTLEAGETMHIAGWEDGRVPIFTTTQRIFDKGVVKHEVSFAQLKGRDLLEMLRGKTLLLNPYSDYGKELLPAEIERMLAGTVLDTGHTITVQKQTQVLLGQPAVYPTEMVQALSRLLSQQPRVRAAYLGWMHDPAAPEPPHYIICLDIEGERRAVSQQLGYVAQQFLQPHEIVDIVQAGQSSLTDYFLTTKPFYER</sequence>
<protein>
    <recommendedName>
        <fullName evidence="5">Enhanced serine sensitivity protein SseB</fullName>
    </recommendedName>
</protein>
<dbReference type="InterPro" id="IPR009839">
    <property type="entry name" value="SseB_N"/>
</dbReference>
<evidence type="ECO:0000313" key="3">
    <source>
        <dbReference type="EMBL" id="NML64867.1"/>
    </source>
</evidence>
<evidence type="ECO:0000259" key="2">
    <source>
        <dbReference type="Pfam" id="PF14581"/>
    </source>
</evidence>
<comment type="caution">
    <text evidence="3">The sequence shown here is derived from an EMBL/GenBank/DDBJ whole genome shotgun (WGS) entry which is preliminary data.</text>
</comment>
<evidence type="ECO:0000313" key="4">
    <source>
        <dbReference type="Proteomes" id="UP000559626"/>
    </source>
</evidence>